<evidence type="ECO:0000313" key="2">
    <source>
        <dbReference type="Proteomes" id="UP000828390"/>
    </source>
</evidence>
<proteinExistence type="predicted"/>
<dbReference type="EMBL" id="JAIWYP010000009">
    <property type="protein sequence ID" value="KAH3768318.1"/>
    <property type="molecule type" value="Genomic_DNA"/>
</dbReference>
<protein>
    <submittedName>
        <fullName evidence="1">Uncharacterized protein</fullName>
    </submittedName>
</protein>
<organism evidence="1 2">
    <name type="scientific">Dreissena polymorpha</name>
    <name type="common">Zebra mussel</name>
    <name type="synonym">Mytilus polymorpha</name>
    <dbReference type="NCBI Taxonomy" id="45954"/>
    <lineage>
        <taxon>Eukaryota</taxon>
        <taxon>Metazoa</taxon>
        <taxon>Spiralia</taxon>
        <taxon>Lophotrochozoa</taxon>
        <taxon>Mollusca</taxon>
        <taxon>Bivalvia</taxon>
        <taxon>Autobranchia</taxon>
        <taxon>Heteroconchia</taxon>
        <taxon>Euheterodonta</taxon>
        <taxon>Imparidentia</taxon>
        <taxon>Neoheterodontei</taxon>
        <taxon>Myida</taxon>
        <taxon>Dreissenoidea</taxon>
        <taxon>Dreissenidae</taxon>
        <taxon>Dreissena</taxon>
    </lineage>
</organism>
<accession>A0A9D4IDQ0</accession>
<evidence type="ECO:0000313" key="1">
    <source>
        <dbReference type="EMBL" id="KAH3768318.1"/>
    </source>
</evidence>
<name>A0A9D4IDQ0_DREPO</name>
<keyword evidence="2" id="KW-1185">Reference proteome</keyword>
<reference evidence="1" key="1">
    <citation type="journal article" date="2019" name="bioRxiv">
        <title>The Genome of the Zebra Mussel, Dreissena polymorpha: A Resource for Invasive Species Research.</title>
        <authorList>
            <person name="McCartney M.A."/>
            <person name="Auch B."/>
            <person name="Kono T."/>
            <person name="Mallez S."/>
            <person name="Zhang Y."/>
            <person name="Obille A."/>
            <person name="Becker A."/>
            <person name="Abrahante J.E."/>
            <person name="Garbe J."/>
            <person name="Badalamenti J.P."/>
            <person name="Herman A."/>
            <person name="Mangelson H."/>
            <person name="Liachko I."/>
            <person name="Sullivan S."/>
            <person name="Sone E.D."/>
            <person name="Koren S."/>
            <person name="Silverstein K.A.T."/>
            <person name="Beckman K.B."/>
            <person name="Gohl D.M."/>
        </authorList>
    </citation>
    <scope>NUCLEOTIDE SEQUENCE</scope>
    <source>
        <strain evidence="1">Duluth1</strain>
        <tissue evidence="1">Whole animal</tissue>
    </source>
</reference>
<dbReference type="AlphaFoldDB" id="A0A9D4IDQ0"/>
<comment type="caution">
    <text evidence="1">The sequence shown here is derived from an EMBL/GenBank/DDBJ whole genome shotgun (WGS) entry which is preliminary data.</text>
</comment>
<gene>
    <name evidence="1" type="ORF">DPMN_169530</name>
</gene>
<dbReference type="Proteomes" id="UP000828390">
    <property type="component" value="Unassembled WGS sequence"/>
</dbReference>
<reference evidence="1" key="2">
    <citation type="submission" date="2020-11" db="EMBL/GenBank/DDBJ databases">
        <authorList>
            <person name="McCartney M.A."/>
            <person name="Auch B."/>
            <person name="Kono T."/>
            <person name="Mallez S."/>
            <person name="Becker A."/>
            <person name="Gohl D.M."/>
            <person name="Silverstein K.A.T."/>
            <person name="Koren S."/>
            <person name="Bechman K.B."/>
            <person name="Herman A."/>
            <person name="Abrahante J.E."/>
            <person name="Garbe J."/>
        </authorList>
    </citation>
    <scope>NUCLEOTIDE SEQUENCE</scope>
    <source>
        <strain evidence="1">Duluth1</strain>
        <tissue evidence="1">Whole animal</tissue>
    </source>
</reference>
<sequence length="82" mass="9375">MDVYSRKLSTAFSKKAKRTCKYQEKGKTEFELVEMSSKGEEYMNCRVCNVDMSVASCEELQMKTATNIVTKVLTTYVDKNVP</sequence>